<keyword evidence="2" id="KW-1185">Reference proteome</keyword>
<reference evidence="1 2" key="1">
    <citation type="journal article" date="2006" name="Science">
        <title>The genome of black cottonwood, Populus trichocarpa (Torr. &amp; Gray).</title>
        <authorList>
            <person name="Tuskan G.A."/>
            <person name="Difazio S."/>
            <person name="Jansson S."/>
            <person name="Bohlmann J."/>
            <person name="Grigoriev I."/>
            <person name="Hellsten U."/>
            <person name="Putnam N."/>
            <person name="Ralph S."/>
            <person name="Rombauts S."/>
            <person name="Salamov A."/>
            <person name="Schein J."/>
            <person name="Sterck L."/>
            <person name="Aerts A."/>
            <person name="Bhalerao R.R."/>
            <person name="Bhalerao R.P."/>
            <person name="Blaudez D."/>
            <person name="Boerjan W."/>
            <person name="Brun A."/>
            <person name="Brunner A."/>
            <person name="Busov V."/>
            <person name="Campbell M."/>
            <person name="Carlson J."/>
            <person name="Chalot M."/>
            <person name="Chapman J."/>
            <person name="Chen G.L."/>
            <person name="Cooper D."/>
            <person name="Coutinho P.M."/>
            <person name="Couturier J."/>
            <person name="Covert S."/>
            <person name="Cronk Q."/>
            <person name="Cunningham R."/>
            <person name="Davis J."/>
            <person name="Degroeve S."/>
            <person name="Dejardin A."/>
            <person name="Depamphilis C."/>
            <person name="Detter J."/>
            <person name="Dirks B."/>
            <person name="Dubchak I."/>
            <person name="Duplessis S."/>
            <person name="Ehlting J."/>
            <person name="Ellis B."/>
            <person name="Gendler K."/>
            <person name="Goodstein D."/>
            <person name="Gribskov M."/>
            <person name="Grimwood J."/>
            <person name="Groover A."/>
            <person name="Gunter L."/>
            <person name="Hamberger B."/>
            <person name="Heinze B."/>
            <person name="Helariutta Y."/>
            <person name="Henrissat B."/>
            <person name="Holligan D."/>
            <person name="Holt R."/>
            <person name="Huang W."/>
            <person name="Islam-Faridi N."/>
            <person name="Jones S."/>
            <person name="Jones-Rhoades M."/>
            <person name="Jorgensen R."/>
            <person name="Joshi C."/>
            <person name="Kangasjarvi J."/>
            <person name="Karlsson J."/>
            <person name="Kelleher C."/>
            <person name="Kirkpatrick R."/>
            <person name="Kirst M."/>
            <person name="Kohler A."/>
            <person name="Kalluri U."/>
            <person name="Larimer F."/>
            <person name="Leebens-Mack J."/>
            <person name="Leple J.C."/>
            <person name="Locascio P."/>
            <person name="Lou Y."/>
            <person name="Lucas S."/>
            <person name="Martin F."/>
            <person name="Montanini B."/>
            <person name="Napoli C."/>
            <person name="Nelson D.R."/>
            <person name="Nelson C."/>
            <person name="Nieminen K."/>
            <person name="Nilsson O."/>
            <person name="Pereda V."/>
            <person name="Peter G."/>
            <person name="Philippe R."/>
            <person name="Pilate G."/>
            <person name="Poliakov A."/>
            <person name="Razumovskaya J."/>
            <person name="Richardson P."/>
            <person name="Rinaldi C."/>
            <person name="Ritland K."/>
            <person name="Rouze P."/>
            <person name="Ryaboy D."/>
            <person name="Schmutz J."/>
            <person name="Schrader J."/>
            <person name="Segerman B."/>
            <person name="Shin H."/>
            <person name="Siddiqui A."/>
            <person name="Sterky F."/>
            <person name="Terry A."/>
            <person name="Tsai C.J."/>
            <person name="Uberbacher E."/>
            <person name="Unneberg P."/>
            <person name="Vahala J."/>
            <person name="Wall K."/>
            <person name="Wessler S."/>
            <person name="Yang G."/>
            <person name="Yin T."/>
            <person name="Douglas C."/>
            <person name="Marra M."/>
            <person name="Sandberg G."/>
            <person name="Van de Peer Y."/>
            <person name="Rokhsar D."/>
        </authorList>
    </citation>
    <scope>NUCLEOTIDE SEQUENCE [LARGE SCALE GENOMIC DNA]</scope>
    <source>
        <strain evidence="2">cv. Nisqually</strain>
    </source>
</reference>
<sequence length="107" mass="11991">MRFKDKEGLSDIYSWNFFRSGSPPCSSQSKQAKLMQTNCIDFFINPSYLSLKKSTKNLLLFFFFFAELNSEKGMSTEIKKVVVIEGGIGGSLLSLSNPMLMLPSVCV</sequence>
<gene>
    <name evidence="1" type="ORF">POPTR_001G217950v4</name>
</gene>
<accession>A0ACC0TKN4</accession>
<proteinExistence type="predicted"/>
<name>A0ACC0TKN4_POPTR</name>
<protein>
    <submittedName>
        <fullName evidence="1">Uncharacterized protein</fullName>
    </submittedName>
</protein>
<evidence type="ECO:0000313" key="2">
    <source>
        <dbReference type="Proteomes" id="UP000006729"/>
    </source>
</evidence>
<dbReference type="EMBL" id="CM009290">
    <property type="protein sequence ID" value="KAI9402088.1"/>
    <property type="molecule type" value="Genomic_DNA"/>
</dbReference>
<comment type="caution">
    <text evidence="1">The sequence shown here is derived from an EMBL/GenBank/DDBJ whole genome shotgun (WGS) entry which is preliminary data.</text>
</comment>
<dbReference type="Proteomes" id="UP000006729">
    <property type="component" value="Chromosome 1"/>
</dbReference>
<evidence type="ECO:0000313" key="1">
    <source>
        <dbReference type="EMBL" id="KAI9402088.1"/>
    </source>
</evidence>
<organism evidence="1 2">
    <name type="scientific">Populus trichocarpa</name>
    <name type="common">Western balsam poplar</name>
    <name type="synonym">Populus balsamifera subsp. trichocarpa</name>
    <dbReference type="NCBI Taxonomy" id="3694"/>
    <lineage>
        <taxon>Eukaryota</taxon>
        <taxon>Viridiplantae</taxon>
        <taxon>Streptophyta</taxon>
        <taxon>Embryophyta</taxon>
        <taxon>Tracheophyta</taxon>
        <taxon>Spermatophyta</taxon>
        <taxon>Magnoliopsida</taxon>
        <taxon>eudicotyledons</taxon>
        <taxon>Gunneridae</taxon>
        <taxon>Pentapetalae</taxon>
        <taxon>rosids</taxon>
        <taxon>fabids</taxon>
        <taxon>Malpighiales</taxon>
        <taxon>Salicaceae</taxon>
        <taxon>Saliceae</taxon>
        <taxon>Populus</taxon>
    </lineage>
</organism>